<organism evidence="1 2">
    <name type="scientific">Virgibacillus necropolis</name>
    <dbReference type="NCBI Taxonomy" id="163877"/>
    <lineage>
        <taxon>Bacteria</taxon>
        <taxon>Bacillati</taxon>
        <taxon>Bacillota</taxon>
        <taxon>Bacilli</taxon>
        <taxon>Bacillales</taxon>
        <taxon>Bacillaceae</taxon>
        <taxon>Virgibacillus</taxon>
    </lineage>
</organism>
<dbReference type="EMBL" id="CP022437">
    <property type="protein sequence ID" value="ASN06341.1"/>
    <property type="molecule type" value="Genomic_DNA"/>
</dbReference>
<name>A0A221MFC6_9BACI</name>
<gene>
    <name evidence="1" type="ORF">CFK40_15595</name>
</gene>
<reference evidence="1 2" key="1">
    <citation type="journal article" date="2003" name="Int. J. Syst. Evol. Microbiol.">
        <title>Virgibacillus carmonensis sp. nov., Virgibacillus necropolis sp. nov. and Virgibacillus picturae sp. nov., three novel species isolated from deteriorated mural paintings, transfer of the species of the genus salibacillus to Virgibacillus, as Virgibacillus marismortui comb. nov. and Virgibacillus salexigens comb. nov., and emended description of the genus Virgibacillus.</title>
        <authorList>
            <person name="Heyrman J."/>
            <person name="Logan N.A."/>
            <person name="Busse H.J."/>
            <person name="Balcaen A."/>
            <person name="Lebbe L."/>
            <person name="Rodriguez-Diaz M."/>
            <person name="Swings J."/>
            <person name="De Vos P."/>
        </authorList>
    </citation>
    <scope>NUCLEOTIDE SEQUENCE [LARGE SCALE GENOMIC DNA]</scope>
    <source>
        <strain evidence="1 2">LMG 19488</strain>
    </source>
</reference>
<dbReference type="KEGG" id="vne:CFK40_15595"/>
<sequence length="40" mass="4347">MSMKTVLLSTLKVRFLISVVSETIWTALAGLAVGAEYMSE</sequence>
<accession>A0A221MFC6</accession>
<dbReference type="Proteomes" id="UP000204391">
    <property type="component" value="Chromosome"/>
</dbReference>
<evidence type="ECO:0000313" key="1">
    <source>
        <dbReference type="EMBL" id="ASN06341.1"/>
    </source>
</evidence>
<dbReference type="AlphaFoldDB" id="A0A221MFC6"/>
<keyword evidence="2" id="KW-1185">Reference proteome</keyword>
<evidence type="ECO:0000313" key="2">
    <source>
        <dbReference type="Proteomes" id="UP000204391"/>
    </source>
</evidence>
<protein>
    <submittedName>
        <fullName evidence="1">Uncharacterized protein</fullName>
    </submittedName>
</protein>
<proteinExistence type="predicted"/>